<name>A0A1H3CP88_9FLAO</name>
<accession>A0A1H3CP88</accession>
<dbReference type="Proteomes" id="UP000199595">
    <property type="component" value="Unassembled WGS sequence"/>
</dbReference>
<dbReference type="OrthoDB" id="1489112at2"/>
<protein>
    <recommendedName>
        <fullName evidence="3">Nuclease-related domain-containing protein</fullName>
    </recommendedName>
</protein>
<proteinExistence type="predicted"/>
<organism evidence="1 2">
    <name type="scientific">Lutibacter oricola</name>
    <dbReference type="NCBI Taxonomy" id="762486"/>
    <lineage>
        <taxon>Bacteria</taxon>
        <taxon>Pseudomonadati</taxon>
        <taxon>Bacteroidota</taxon>
        <taxon>Flavobacteriia</taxon>
        <taxon>Flavobacteriales</taxon>
        <taxon>Flavobacteriaceae</taxon>
        <taxon>Lutibacter</taxon>
    </lineage>
</organism>
<reference evidence="1 2" key="1">
    <citation type="submission" date="2016-10" db="EMBL/GenBank/DDBJ databases">
        <authorList>
            <person name="de Groot N.N."/>
        </authorList>
    </citation>
    <scope>NUCLEOTIDE SEQUENCE [LARGE SCALE GENOMIC DNA]</scope>
    <source>
        <strain evidence="1 2">DSM 24956</strain>
    </source>
</reference>
<dbReference type="AlphaFoldDB" id="A0A1H3CP88"/>
<evidence type="ECO:0008006" key="3">
    <source>
        <dbReference type="Google" id="ProtNLM"/>
    </source>
</evidence>
<sequence length="750" mass="88843">MNKNKLKSSLLNLENSSFSEVISFIKRSSCYLYSRSNKNSELFWQSNLPVKWFNDLIKEPFLDDFLFGYFSKEENVNEQFLSLLINSNKKSTLIKVIKLTESFAQCNHWNSFTVFKRDFKLKQFYGELKYIKDYRQYWNSELAKYIVIIESMDYEDICIQMISYYEQFKRYSEKTKDNRSLILSYEAQLISILNTILNLKKEFVIDSKLDIANKYNSKEFSCNAKEQMPEIRPAESHQNSFLIPREKINEQKAKFRSVVDFLLAKASSEYKIKNYFTGLANFEYIDGLDSELSANSKFDLYRKTLEKGTYDEVYFNNRIIENTDELKEIKKSPNLWVKQFKLSIASSIEYFKFLKIPLIIDDKHSNSKIDIEKVLLLLNTFSNFMIPQGRLIIYDNDGSFKGSLKRVIPENFKRLFDSDYIVSYEETELISKCKEYFNWTEEEIIIILNFLTTDLSSSRRFNIDFTTRPMIKIGKQYIWLSSFLRDCRWEVLLHKKIVTDNNRNLILQPANTEKFIADLFREVNFDSIASYCYEHKNLKGEIDVLAFKENTLFLFELKSTYVEEDIMKTSKYETLKFNSKASDQLHKAKDYIRSNFEEIKAIEELNVNCKKEDLKIVTLIISNIYQSDNLIFNNEHLKISLFELLIILKNDLYNMLVPKIGKALFDSEMKIPIDWILNMLNKSNPNYTKNSCGINEKDCNLWKDKNNCMPNDILTAIKDNKVWKHQDLNKTFKTGNIELTKFNEDHKYLV</sequence>
<evidence type="ECO:0000313" key="2">
    <source>
        <dbReference type="Proteomes" id="UP000199595"/>
    </source>
</evidence>
<dbReference type="RefSeq" id="WP_090123913.1">
    <property type="nucleotide sequence ID" value="NZ_FNNJ01000006.1"/>
</dbReference>
<dbReference type="STRING" id="762486.SAMN05444411_106207"/>
<gene>
    <name evidence="1" type="ORF">SAMN05444411_106207</name>
</gene>
<evidence type="ECO:0000313" key="1">
    <source>
        <dbReference type="EMBL" id="SDX55394.1"/>
    </source>
</evidence>
<dbReference type="EMBL" id="FNNJ01000006">
    <property type="protein sequence ID" value="SDX55394.1"/>
    <property type="molecule type" value="Genomic_DNA"/>
</dbReference>
<keyword evidence="2" id="KW-1185">Reference proteome</keyword>